<name>A0AAV8WVI3_9CUCU</name>
<evidence type="ECO:0000313" key="3">
    <source>
        <dbReference type="EMBL" id="KAJ8930255.1"/>
    </source>
</evidence>
<dbReference type="EMBL" id="JANEYF010004716">
    <property type="protein sequence ID" value="KAJ8930255.1"/>
    <property type="molecule type" value="Genomic_DNA"/>
</dbReference>
<gene>
    <name evidence="3" type="ORF">NQ314_016948</name>
</gene>
<dbReference type="Pfam" id="PF17919">
    <property type="entry name" value="RT_RNaseH_2"/>
    <property type="match status" value="1"/>
</dbReference>
<dbReference type="GO" id="GO:0003824">
    <property type="term" value="F:catalytic activity"/>
    <property type="evidence" value="ECO:0007669"/>
    <property type="project" value="UniProtKB-KW"/>
</dbReference>
<keyword evidence="4" id="KW-1185">Reference proteome</keyword>
<dbReference type="PANTHER" id="PTHR37984:SF5">
    <property type="entry name" value="PROTEIN NYNRIN-LIKE"/>
    <property type="match status" value="1"/>
</dbReference>
<accession>A0AAV8WVI3</accession>
<sequence length="71" mass="7790">MINILIHFDSGNPIVVSTDASQDGIAVCLAHKMENDDLKPVAFNSRTLSKEEEKYSILDKGIGHILGGKFF</sequence>
<comment type="caution">
    <text evidence="3">The sequence shown here is derived from an EMBL/GenBank/DDBJ whole genome shotgun (WGS) entry which is preliminary data.</text>
</comment>
<organism evidence="3 4">
    <name type="scientific">Rhamnusium bicolor</name>
    <dbReference type="NCBI Taxonomy" id="1586634"/>
    <lineage>
        <taxon>Eukaryota</taxon>
        <taxon>Metazoa</taxon>
        <taxon>Ecdysozoa</taxon>
        <taxon>Arthropoda</taxon>
        <taxon>Hexapoda</taxon>
        <taxon>Insecta</taxon>
        <taxon>Pterygota</taxon>
        <taxon>Neoptera</taxon>
        <taxon>Endopterygota</taxon>
        <taxon>Coleoptera</taxon>
        <taxon>Polyphaga</taxon>
        <taxon>Cucujiformia</taxon>
        <taxon>Chrysomeloidea</taxon>
        <taxon>Cerambycidae</taxon>
        <taxon>Lepturinae</taxon>
        <taxon>Rhagiini</taxon>
        <taxon>Rhamnusium</taxon>
    </lineage>
</organism>
<dbReference type="InterPro" id="IPR050951">
    <property type="entry name" value="Retrovirus_Pol_polyprotein"/>
</dbReference>
<dbReference type="InterPro" id="IPR043502">
    <property type="entry name" value="DNA/RNA_pol_sf"/>
</dbReference>
<dbReference type="SUPFAM" id="SSF56672">
    <property type="entry name" value="DNA/RNA polymerases"/>
    <property type="match status" value="1"/>
</dbReference>
<feature type="domain" description="Reverse transcriptase/retrotransposon-derived protein RNase H-like" evidence="2">
    <location>
        <begin position="4"/>
        <end position="60"/>
    </location>
</feature>
<evidence type="ECO:0000313" key="4">
    <source>
        <dbReference type="Proteomes" id="UP001162156"/>
    </source>
</evidence>
<evidence type="ECO:0000256" key="1">
    <source>
        <dbReference type="ARBA" id="ARBA00023268"/>
    </source>
</evidence>
<dbReference type="PANTHER" id="PTHR37984">
    <property type="entry name" value="PROTEIN CBG26694"/>
    <property type="match status" value="1"/>
</dbReference>
<proteinExistence type="predicted"/>
<dbReference type="GO" id="GO:0071897">
    <property type="term" value="P:DNA biosynthetic process"/>
    <property type="evidence" value="ECO:0007669"/>
    <property type="project" value="UniProtKB-ARBA"/>
</dbReference>
<protein>
    <recommendedName>
        <fullName evidence="2">Reverse transcriptase/retrotransposon-derived protein RNase H-like domain-containing protein</fullName>
    </recommendedName>
</protein>
<dbReference type="Proteomes" id="UP001162156">
    <property type="component" value="Unassembled WGS sequence"/>
</dbReference>
<dbReference type="AlphaFoldDB" id="A0AAV8WVI3"/>
<dbReference type="InterPro" id="IPR041577">
    <property type="entry name" value="RT_RNaseH_2"/>
</dbReference>
<keyword evidence="1" id="KW-0511">Multifunctional enzyme</keyword>
<evidence type="ECO:0000259" key="2">
    <source>
        <dbReference type="Pfam" id="PF17919"/>
    </source>
</evidence>
<reference evidence="3" key="1">
    <citation type="journal article" date="2023" name="Insect Mol. Biol.">
        <title>Genome sequencing provides insights into the evolution of gene families encoding plant cell wall-degrading enzymes in longhorned beetles.</title>
        <authorList>
            <person name="Shin N.R."/>
            <person name="Okamura Y."/>
            <person name="Kirsch R."/>
            <person name="Pauchet Y."/>
        </authorList>
    </citation>
    <scope>NUCLEOTIDE SEQUENCE</scope>
    <source>
        <strain evidence="3">RBIC_L_NR</strain>
    </source>
</reference>